<dbReference type="PROSITE" id="PS00301">
    <property type="entry name" value="G_TR_1"/>
    <property type="match status" value="1"/>
</dbReference>
<dbReference type="AlphaFoldDB" id="A0AAD4C6R4"/>
<reference evidence="5" key="1">
    <citation type="submission" date="2019-10" db="EMBL/GenBank/DDBJ databases">
        <authorList>
            <consortium name="DOE Joint Genome Institute"/>
            <person name="Kuo A."/>
            <person name="Miyauchi S."/>
            <person name="Kiss E."/>
            <person name="Drula E."/>
            <person name="Kohler A."/>
            <person name="Sanchez-Garcia M."/>
            <person name="Andreopoulos B."/>
            <person name="Barry K.W."/>
            <person name="Bonito G."/>
            <person name="Buee M."/>
            <person name="Carver A."/>
            <person name="Chen C."/>
            <person name="Cichocki N."/>
            <person name="Clum A."/>
            <person name="Culley D."/>
            <person name="Crous P.W."/>
            <person name="Fauchery L."/>
            <person name="Girlanda M."/>
            <person name="Hayes R."/>
            <person name="Keri Z."/>
            <person name="LaButti K."/>
            <person name="Lipzen A."/>
            <person name="Lombard V."/>
            <person name="Magnuson J."/>
            <person name="Maillard F."/>
            <person name="Morin E."/>
            <person name="Murat C."/>
            <person name="Nolan M."/>
            <person name="Ohm R."/>
            <person name="Pangilinan J."/>
            <person name="Pereira M."/>
            <person name="Perotto S."/>
            <person name="Peter M."/>
            <person name="Riley R."/>
            <person name="Sitrit Y."/>
            <person name="Stielow B."/>
            <person name="Szollosi G."/>
            <person name="Zifcakova L."/>
            <person name="Stursova M."/>
            <person name="Spatafora J.W."/>
            <person name="Tedersoo L."/>
            <person name="Vaario L.-M."/>
            <person name="Yamada A."/>
            <person name="Yan M."/>
            <person name="Wang P."/>
            <person name="Xu J."/>
            <person name="Bruns T."/>
            <person name="Baldrian P."/>
            <person name="Vilgalys R."/>
            <person name="Henrissat B."/>
            <person name="Grigoriev I.V."/>
            <person name="Hibbett D."/>
            <person name="Nagy L.G."/>
            <person name="Martin F.M."/>
        </authorList>
    </citation>
    <scope>NUCLEOTIDE SEQUENCE</scope>
    <source>
        <strain evidence="5">BED1</strain>
    </source>
</reference>
<gene>
    <name evidence="5" type="ORF">L210DRAFT_976523</name>
</gene>
<dbReference type="InterPro" id="IPR027417">
    <property type="entry name" value="P-loop_NTPase"/>
</dbReference>
<dbReference type="Gene3D" id="3.30.70.870">
    <property type="entry name" value="Elongation Factor G (Translational Gtpase), domain 3"/>
    <property type="match status" value="1"/>
</dbReference>
<dbReference type="GO" id="GO:0032543">
    <property type="term" value="P:mitochondrial translation"/>
    <property type="evidence" value="ECO:0007669"/>
    <property type="project" value="TreeGrafter"/>
</dbReference>
<dbReference type="Pfam" id="PF00009">
    <property type="entry name" value="GTP_EFTU"/>
    <property type="match status" value="1"/>
</dbReference>
<comment type="caution">
    <text evidence="5">The sequence shown here is derived from an EMBL/GenBank/DDBJ whole genome shotgun (WGS) entry which is preliminary data.</text>
</comment>
<dbReference type="Proteomes" id="UP001194468">
    <property type="component" value="Unassembled WGS sequence"/>
</dbReference>
<dbReference type="InterPro" id="IPR053905">
    <property type="entry name" value="EF-G-like_DII"/>
</dbReference>
<feature type="domain" description="Tr-type G" evidence="4">
    <location>
        <begin position="35"/>
        <end position="348"/>
    </location>
</feature>
<dbReference type="PRINTS" id="PR00315">
    <property type="entry name" value="ELONGATNFCT"/>
</dbReference>
<dbReference type="GO" id="GO:0032790">
    <property type="term" value="P:ribosome disassembly"/>
    <property type="evidence" value="ECO:0007669"/>
    <property type="project" value="TreeGrafter"/>
</dbReference>
<dbReference type="InterPro" id="IPR031157">
    <property type="entry name" value="G_TR_CS"/>
</dbReference>
<dbReference type="Pfam" id="PF00679">
    <property type="entry name" value="EFG_C"/>
    <property type="match status" value="1"/>
</dbReference>
<evidence type="ECO:0000259" key="4">
    <source>
        <dbReference type="PROSITE" id="PS51722"/>
    </source>
</evidence>
<dbReference type="GO" id="GO:0005525">
    <property type="term" value="F:GTP binding"/>
    <property type="evidence" value="ECO:0007669"/>
    <property type="project" value="UniProtKB-KW"/>
</dbReference>
<dbReference type="Gene3D" id="3.30.70.240">
    <property type="match status" value="1"/>
</dbReference>
<evidence type="ECO:0000313" key="6">
    <source>
        <dbReference type="Proteomes" id="UP001194468"/>
    </source>
</evidence>
<keyword evidence="1" id="KW-0547">Nucleotide-binding</keyword>
<dbReference type="InterPro" id="IPR035647">
    <property type="entry name" value="EFG_III/V"/>
</dbReference>
<keyword evidence="2" id="KW-0648">Protein biosynthesis</keyword>
<protein>
    <submittedName>
        <fullName evidence="5">P-loop containing nucleoside triphosphate hydrolase protein</fullName>
    </submittedName>
</protein>
<evidence type="ECO:0000313" key="5">
    <source>
        <dbReference type="EMBL" id="KAF8450571.1"/>
    </source>
</evidence>
<dbReference type="InterPro" id="IPR005225">
    <property type="entry name" value="Small_GTP-bd"/>
</dbReference>
<dbReference type="InterPro" id="IPR000795">
    <property type="entry name" value="T_Tr_GTP-bd_dom"/>
</dbReference>
<dbReference type="GO" id="GO:0003924">
    <property type="term" value="F:GTPase activity"/>
    <property type="evidence" value="ECO:0007669"/>
    <property type="project" value="InterPro"/>
</dbReference>
<dbReference type="GO" id="GO:0005739">
    <property type="term" value="C:mitochondrion"/>
    <property type="evidence" value="ECO:0007669"/>
    <property type="project" value="TreeGrafter"/>
</dbReference>
<dbReference type="SUPFAM" id="SSF52540">
    <property type="entry name" value="P-loop containing nucleoside triphosphate hydrolases"/>
    <property type="match status" value="1"/>
</dbReference>
<dbReference type="Gene3D" id="3.40.50.300">
    <property type="entry name" value="P-loop containing nucleotide triphosphate hydrolases"/>
    <property type="match status" value="1"/>
</dbReference>
<keyword evidence="3" id="KW-0342">GTP-binding</keyword>
<sequence length="805" mass="88447">MLYWHFLRKCDARRACLFSLPPHRSFASVTRHETCDTRNIALVAHIDSGKTTLTESILHKSSYIPSPGSVDTGSTTTDFLPAERERGITIQSASIPVKWKNCIFNLIDTPGHADFGMEVESASRVVDGAVVLMDSVEGVEAQTMGVWGQLSKFDTVTVFRYNVATRMLFVNKLDRPGASFRSSLLSLLTHRLHANPLVITLPLASMDPESYSRAEPGIEGLVDLVKWELWKWTEDGSHTCQPLPLVKDASEFAEIFPTGHPIVPHLVPARTALLENLAMFSEDLMDRLLGFPMDPYSYLRVQPMEIIPHLRKATIKRQILPVLCGSAIKSIGTELVMDYIGHLLASPLDVRLQVESADAPLRLLAWKVAWDKRKGWMTFIRVYSGTLRRQKTVFNVNTGQKEQISKLLLLYASEAEEVDSLPYGSVGVVLGLKYTRTGDTLVDTRDLRKFESSQMSLRGVTAPPAVMSVSVIPNSHSDLDPVQEAVRSLIRTDPSVRMDNQEGQILVHGLGALHLAIIEGRLKDEWGAQFEFGKRQVSYRESTSSSISARLEEWSTQIAGKTTTVKIALSVAPLGEDEQGDPAFDGNLVLDARGQPLKAPDAYSSQLDPFANLARGIASALSSSPHTSLPLSHVRVCITQYILPPHALPSILTGASSYILCSKLREAGMGPILEPYINLKVSVYMDALGKVVKDITENGGEVLDLASSSIAADDDGNPYPSDGLYIPPEELSPSSTSLRISSSSSTLPQTKRTIHAIAPLSRMLDYSTRLRSLSGGHGTFDMTNAGFRRVAEPRKIEILREIGRG</sequence>
<reference evidence="5" key="2">
    <citation type="journal article" date="2020" name="Nat. Commun.">
        <title>Large-scale genome sequencing of mycorrhizal fungi provides insights into the early evolution of symbiotic traits.</title>
        <authorList>
            <person name="Miyauchi S."/>
            <person name="Kiss E."/>
            <person name="Kuo A."/>
            <person name="Drula E."/>
            <person name="Kohler A."/>
            <person name="Sanchez-Garcia M."/>
            <person name="Morin E."/>
            <person name="Andreopoulos B."/>
            <person name="Barry K.W."/>
            <person name="Bonito G."/>
            <person name="Buee M."/>
            <person name="Carver A."/>
            <person name="Chen C."/>
            <person name="Cichocki N."/>
            <person name="Clum A."/>
            <person name="Culley D."/>
            <person name="Crous P.W."/>
            <person name="Fauchery L."/>
            <person name="Girlanda M."/>
            <person name="Hayes R.D."/>
            <person name="Keri Z."/>
            <person name="LaButti K."/>
            <person name="Lipzen A."/>
            <person name="Lombard V."/>
            <person name="Magnuson J."/>
            <person name="Maillard F."/>
            <person name="Murat C."/>
            <person name="Nolan M."/>
            <person name="Ohm R.A."/>
            <person name="Pangilinan J."/>
            <person name="Pereira M.F."/>
            <person name="Perotto S."/>
            <person name="Peter M."/>
            <person name="Pfister S."/>
            <person name="Riley R."/>
            <person name="Sitrit Y."/>
            <person name="Stielow J.B."/>
            <person name="Szollosi G."/>
            <person name="Zifcakova L."/>
            <person name="Stursova M."/>
            <person name="Spatafora J.W."/>
            <person name="Tedersoo L."/>
            <person name="Vaario L.M."/>
            <person name="Yamada A."/>
            <person name="Yan M."/>
            <person name="Wang P."/>
            <person name="Xu J."/>
            <person name="Bruns T."/>
            <person name="Baldrian P."/>
            <person name="Vilgalys R."/>
            <person name="Dunand C."/>
            <person name="Henrissat B."/>
            <person name="Grigoriev I.V."/>
            <person name="Hibbett D."/>
            <person name="Nagy L.G."/>
            <person name="Martin F.M."/>
        </authorList>
    </citation>
    <scope>NUCLEOTIDE SEQUENCE</scope>
    <source>
        <strain evidence="5">BED1</strain>
    </source>
</reference>
<keyword evidence="5" id="KW-0378">Hydrolase</keyword>
<name>A0AAD4C6R4_BOLED</name>
<dbReference type="InterPro" id="IPR000640">
    <property type="entry name" value="EFG_V-like"/>
</dbReference>
<accession>A0AAD4C6R4</accession>
<evidence type="ECO:0000256" key="2">
    <source>
        <dbReference type="ARBA" id="ARBA00022917"/>
    </source>
</evidence>
<evidence type="ECO:0000256" key="3">
    <source>
        <dbReference type="ARBA" id="ARBA00023134"/>
    </source>
</evidence>
<dbReference type="NCBIfam" id="TIGR00231">
    <property type="entry name" value="small_GTP"/>
    <property type="match status" value="1"/>
</dbReference>
<dbReference type="SMART" id="SM00838">
    <property type="entry name" value="EFG_C"/>
    <property type="match status" value="1"/>
</dbReference>
<organism evidence="5 6">
    <name type="scientific">Boletus edulis BED1</name>
    <dbReference type="NCBI Taxonomy" id="1328754"/>
    <lineage>
        <taxon>Eukaryota</taxon>
        <taxon>Fungi</taxon>
        <taxon>Dikarya</taxon>
        <taxon>Basidiomycota</taxon>
        <taxon>Agaricomycotina</taxon>
        <taxon>Agaricomycetes</taxon>
        <taxon>Agaricomycetidae</taxon>
        <taxon>Boletales</taxon>
        <taxon>Boletineae</taxon>
        <taxon>Boletaceae</taxon>
        <taxon>Boletoideae</taxon>
        <taxon>Boletus</taxon>
    </lineage>
</organism>
<dbReference type="InterPro" id="IPR009000">
    <property type="entry name" value="Transl_B-barrel_sf"/>
</dbReference>
<proteinExistence type="predicted"/>
<dbReference type="PROSITE" id="PS51722">
    <property type="entry name" value="G_TR_2"/>
    <property type="match status" value="1"/>
</dbReference>
<dbReference type="InterPro" id="IPR041095">
    <property type="entry name" value="EFG_II"/>
</dbReference>
<dbReference type="Pfam" id="PF14492">
    <property type="entry name" value="EFG_III"/>
    <property type="match status" value="1"/>
</dbReference>
<keyword evidence="6" id="KW-1185">Reference proteome</keyword>
<evidence type="ECO:0000256" key="1">
    <source>
        <dbReference type="ARBA" id="ARBA00022741"/>
    </source>
</evidence>
<dbReference type="PANTHER" id="PTHR43261">
    <property type="entry name" value="TRANSLATION ELONGATION FACTOR G-RELATED"/>
    <property type="match status" value="1"/>
</dbReference>
<dbReference type="Gene3D" id="2.40.30.10">
    <property type="entry name" value="Translation factors"/>
    <property type="match status" value="1"/>
</dbReference>
<dbReference type="SUPFAM" id="SSF50447">
    <property type="entry name" value="Translation proteins"/>
    <property type="match status" value="1"/>
</dbReference>
<dbReference type="PANTHER" id="PTHR43261:SF1">
    <property type="entry name" value="RIBOSOME-RELEASING FACTOR 2, MITOCHONDRIAL"/>
    <property type="match status" value="1"/>
</dbReference>
<dbReference type="SUPFAM" id="SSF54980">
    <property type="entry name" value="EF-G C-terminal domain-like"/>
    <property type="match status" value="2"/>
</dbReference>
<dbReference type="EMBL" id="WHUW01000002">
    <property type="protein sequence ID" value="KAF8450571.1"/>
    <property type="molecule type" value="Genomic_DNA"/>
</dbReference>
<dbReference type="Pfam" id="PF22042">
    <property type="entry name" value="EF-G_D2"/>
    <property type="match status" value="1"/>
</dbReference>